<dbReference type="OrthoDB" id="10069473at2759"/>
<dbReference type="GeneID" id="19881938"/>
<proteinExistence type="predicted"/>
<dbReference type="EMBL" id="JH370139">
    <property type="protein sequence ID" value="ELA41723.1"/>
    <property type="molecule type" value="Genomic_DNA"/>
</dbReference>
<dbReference type="RefSeq" id="XP_007604673.1">
    <property type="nucleotide sequence ID" value="XM_007604611.1"/>
</dbReference>
<dbReference type="InParanoid" id="L2GLG2"/>
<reference evidence="2" key="1">
    <citation type="submission" date="2011-05" db="EMBL/GenBank/DDBJ databases">
        <title>The genome sequence of Vittaforma corneae strain ATCC 50505.</title>
        <authorList>
            <consortium name="The Broad Institute Genome Sequencing Platform"/>
            <person name="Cuomo C."/>
            <person name="Didier E."/>
            <person name="Bowers L."/>
            <person name="Young S.K."/>
            <person name="Zeng Q."/>
            <person name="Gargeya S."/>
            <person name="Fitzgerald M."/>
            <person name="Haas B."/>
            <person name="Abouelleil A."/>
            <person name="Alvarado L."/>
            <person name="Arachchi H.M."/>
            <person name="Berlin A."/>
            <person name="Chapman S.B."/>
            <person name="Gearin G."/>
            <person name="Goldberg J."/>
            <person name="Griggs A."/>
            <person name="Gujja S."/>
            <person name="Hansen M."/>
            <person name="Heiman D."/>
            <person name="Howarth C."/>
            <person name="Larimer J."/>
            <person name="Lui A."/>
            <person name="MacDonald P.J.P."/>
            <person name="McCowen C."/>
            <person name="Montmayeur A."/>
            <person name="Murphy C."/>
            <person name="Neiman D."/>
            <person name="Pearson M."/>
            <person name="Priest M."/>
            <person name="Roberts A."/>
            <person name="Saif S."/>
            <person name="Shea T."/>
            <person name="Sisk P."/>
            <person name="Stolte C."/>
            <person name="Sykes S."/>
            <person name="Wortman J."/>
            <person name="Nusbaum C."/>
            <person name="Birren B."/>
        </authorList>
    </citation>
    <scope>NUCLEOTIDE SEQUENCE [LARGE SCALE GENOMIC DNA]</scope>
    <source>
        <strain evidence="2">ATCC 50505</strain>
    </source>
</reference>
<evidence type="ECO:0000313" key="1">
    <source>
        <dbReference type="EMBL" id="ELA41723.1"/>
    </source>
</evidence>
<dbReference type="VEuPathDB" id="MicrosporidiaDB:VICG_01227"/>
<evidence type="ECO:0008006" key="3">
    <source>
        <dbReference type="Google" id="ProtNLM"/>
    </source>
</evidence>
<accession>L2GLG2</accession>
<protein>
    <recommendedName>
        <fullName evidence="3">CID domain-containing protein</fullName>
    </recommendedName>
</protein>
<name>L2GLG2_VITCO</name>
<evidence type="ECO:0000313" key="2">
    <source>
        <dbReference type="Proteomes" id="UP000011082"/>
    </source>
</evidence>
<dbReference type="STRING" id="993615.L2GLG2"/>
<keyword evidence="2" id="KW-1185">Reference proteome</keyword>
<gene>
    <name evidence="1" type="ORF">VICG_01227</name>
</gene>
<dbReference type="Proteomes" id="UP000011082">
    <property type="component" value="Unassembled WGS sequence"/>
</dbReference>
<dbReference type="AlphaFoldDB" id="L2GLG2"/>
<dbReference type="HOGENOM" id="CLU_136889_0_0_1"/>
<dbReference type="OMA" id="HKLNIFY"/>
<organism evidence="1 2">
    <name type="scientific">Vittaforma corneae (strain ATCC 50505)</name>
    <name type="common">Microsporidian parasite</name>
    <name type="synonym">Nosema corneum</name>
    <dbReference type="NCBI Taxonomy" id="993615"/>
    <lineage>
        <taxon>Eukaryota</taxon>
        <taxon>Fungi</taxon>
        <taxon>Fungi incertae sedis</taxon>
        <taxon>Microsporidia</taxon>
        <taxon>Nosematidae</taxon>
        <taxon>Vittaforma</taxon>
    </lineage>
</organism>
<sequence length="157" mass="18856">MALQKDHFLTQLFFLRPTEEHLKSLALYLKAFEDDFGTIKEGIEYTHHVSSIHHRITLYYLINELLNMRISQKLKAELKNFTKEKFHKDIQLSLGYETLNKRILELESVWRHKRTIGFGDKYNLEEVISKIKESFYDRAKFIEVLKELLEQCKHPEN</sequence>